<comment type="subcellular location">
    <subcellularLocation>
        <location evidence="1">Membrane</location>
        <topology evidence="1">Multi-pass membrane protein</topology>
    </subcellularLocation>
</comment>
<feature type="transmembrane region" description="Helical" evidence="8">
    <location>
        <begin position="403"/>
        <end position="424"/>
    </location>
</feature>
<accession>A0ABN9PGP0</accession>
<evidence type="ECO:0000256" key="1">
    <source>
        <dbReference type="ARBA" id="ARBA00004141"/>
    </source>
</evidence>
<feature type="transmembrane region" description="Helical" evidence="8">
    <location>
        <begin position="507"/>
        <end position="527"/>
    </location>
</feature>
<keyword evidence="3 8" id="KW-0812">Transmembrane</keyword>
<evidence type="ECO:0000259" key="9">
    <source>
        <dbReference type="SMART" id="SM00847"/>
    </source>
</evidence>
<name>A0ABN9PGP0_9DINO</name>
<evidence type="ECO:0000313" key="10">
    <source>
        <dbReference type="EMBL" id="CAK0789346.1"/>
    </source>
</evidence>
<evidence type="ECO:0000256" key="5">
    <source>
        <dbReference type="ARBA" id="ARBA00023136"/>
    </source>
</evidence>
<evidence type="ECO:0000256" key="8">
    <source>
        <dbReference type="SAM" id="Phobius"/>
    </source>
</evidence>
<dbReference type="EMBL" id="CAUYUJ010000225">
    <property type="protein sequence ID" value="CAK0789346.1"/>
    <property type="molecule type" value="Genomic_DNA"/>
</dbReference>
<keyword evidence="5 8" id="KW-0472">Membrane</keyword>
<feature type="transmembrane region" description="Helical" evidence="8">
    <location>
        <begin position="445"/>
        <end position="478"/>
    </location>
</feature>
<reference evidence="10" key="1">
    <citation type="submission" date="2023-10" db="EMBL/GenBank/DDBJ databases">
        <authorList>
            <person name="Chen Y."/>
            <person name="Shah S."/>
            <person name="Dougan E. K."/>
            <person name="Thang M."/>
            <person name="Chan C."/>
        </authorList>
    </citation>
    <scope>NUCLEOTIDE SEQUENCE [LARGE SCALE GENOMIC DNA]</scope>
</reference>
<comment type="caution">
    <text evidence="10">The sequence shown here is derived from an EMBL/GenBank/DDBJ whole genome shotgun (WGS) entry which is preliminary data.</text>
</comment>
<dbReference type="Gene3D" id="1.20.120.1080">
    <property type="match status" value="1"/>
</dbReference>
<keyword evidence="4 8" id="KW-1133">Transmembrane helix</keyword>
<protein>
    <recommendedName>
        <fullName evidence="9">Helicase-associated domain-containing protein</fullName>
    </recommendedName>
</protein>
<dbReference type="PANTHER" id="PTHR12385:SF14">
    <property type="entry name" value="CHOLINE TRANSPORTER-LIKE 2"/>
    <property type="match status" value="1"/>
</dbReference>
<evidence type="ECO:0000256" key="6">
    <source>
        <dbReference type="ARBA" id="ARBA00023180"/>
    </source>
</evidence>
<comment type="similarity">
    <text evidence="2">Belongs to the CTL (choline transporter-like) family.</text>
</comment>
<dbReference type="PANTHER" id="PTHR12385">
    <property type="entry name" value="CHOLINE TRANSPORTER-LIKE (SLC FAMILY 44)"/>
    <property type="match status" value="1"/>
</dbReference>
<dbReference type="SMART" id="SM00847">
    <property type="entry name" value="HA2"/>
    <property type="match status" value="1"/>
</dbReference>
<evidence type="ECO:0000256" key="4">
    <source>
        <dbReference type="ARBA" id="ARBA00022989"/>
    </source>
</evidence>
<proteinExistence type="inferred from homology"/>
<feature type="transmembrane region" description="Helical" evidence="8">
    <location>
        <begin position="274"/>
        <end position="295"/>
    </location>
</feature>
<feature type="transmembrane region" description="Helical" evidence="8">
    <location>
        <begin position="918"/>
        <end position="943"/>
    </location>
</feature>
<dbReference type="InterPro" id="IPR007603">
    <property type="entry name" value="Choline_transptr-like"/>
</dbReference>
<evidence type="ECO:0000256" key="3">
    <source>
        <dbReference type="ARBA" id="ARBA00022692"/>
    </source>
</evidence>
<gene>
    <name evidence="10" type="ORF">PCOR1329_LOCUS955</name>
</gene>
<dbReference type="InterPro" id="IPR007502">
    <property type="entry name" value="Helicase-assoc_dom"/>
</dbReference>
<dbReference type="Pfam" id="PF04515">
    <property type="entry name" value="Choline_transpo"/>
    <property type="match status" value="1"/>
</dbReference>
<keyword evidence="11" id="KW-1185">Reference proteome</keyword>
<organism evidence="10 11">
    <name type="scientific">Prorocentrum cordatum</name>
    <dbReference type="NCBI Taxonomy" id="2364126"/>
    <lineage>
        <taxon>Eukaryota</taxon>
        <taxon>Sar</taxon>
        <taxon>Alveolata</taxon>
        <taxon>Dinophyceae</taxon>
        <taxon>Prorocentrales</taxon>
        <taxon>Prorocentraceae</taxon>
        <taxon>Prorocentrum</taxon>
    </lineage>
</organism>
<feature type="transmembrane region" description="Helical" evidence="8">
    <location>
        <begin position="302"/>
        <end position="323"/>
    </location>
</feature>
<evidence type="ECO:0000256" key="2">
    <source>
        <dbReference type="ARBA" id="ARBA00007168"/>
    </source>
</evidence>
<feature type="region of interest" description="Disordered" evidence="7">
    <location>
        <begin position="699"/>
        <end position="718"/>
    </location>
</feature>
<evidence type="ECO:0000256" key="7">
    <source>
        <dbReference type="SAM" id="MobiDB-lite"/>
    </source>
</evidence>
<evidence type="ECO:0000313" key="11">
    <source>
        <dbReference type="Proteomes" id="UP001189429"/>
    </source>
</evidence>
<sequence>MLSAPLTKLYLQAKQLCAKLTSMHSRGGDGAGGGVGNDIDQVILDAARNSVGKDPLYTSLWIPVPEIKQQPPDDDQIDMDLSTPSLLLGCVVQPPSTKLAKYKLAGTASDSDGEADDVMDKHHCTDVPCCCVFIAAIVGTIVMCSTAAQQGGVGRLYAGIQADGLICGVDQQVQKQPYLAWCYGPGPAGGKPTTSSFTIATSKCVTKCPSSASGVGPIECPEGSYSSVNSRPFLGRYCLPEIAFKNGLQDIADTELGSSAQQWTLIVSSIGTSWQLLVFVFFLAFVMGFLYLGFLRCCAEGMIWSCIFLSFLGFGGTGIYLWVNASSIASKLPADMEISEGVIGEEENIARGTAMVCLVVAAGVVCLACCLGSSIKRAVSCVEAACEAIYEMPSLLMGPAVKAMVQGVLAIVLLYGYLTVYSAGNVSAGSKGGVGRHVEHTWNEWWQIIGFIVMAFWIVTFVDALFQFTMAFAFATYYYKPYGVNRQKDVNGFCAVAVENWPINIGVMYHAGSLAFGSLLVAVLHALQKLMEYARVKNQETVDSALVKCVLCCVECLVGCCAEAVEVVNKNAYIDMAVSSNGFCVSAREAMDIIVHNAEAMSILNGATYVFTVFGALFIINDACGAFASRSLEAAPTSGGHLWQPPIVAFSVSLSFMNVFDMASDTLLYCYAKDKQNDNGANTAPASFAKLATSTEHSGVRADRQCDRAPGEFGPARARPRDLGAIEALSAGPALDGGPAAEFVPRAWSRAPGVPECSKRGGHGLDDSPVDLRGRQRPPEAVELGAAITELADVGALDQPTEDAQITPLGYIAMALPCDLRLCRLLHFGLVMGTPCDAIAMVAGLTAADPFSAPSLMVLKDEREYCRKLERSFEAGGRSTRPGPWLLWCSGGWGRGGSRGRMGGDGDGMETSTVRVMVVVMVVRTLLVVMMVVMMVVVVVMAVGGDDHCCGDGAMSQR</sequence>
<keyword evidence="6" id="KW-0325">Glycoprotein</keyword>
<feature type="domain" description="Helicase-associated" evidence="9">
    <location>
        <begin position="786"/>
        <end position="889"/>
    </location>
</feature>
<feature type="compositionally biased region" description="Basic and acidic residues" evidence="7">
    <location>
        <begin position="699"/>
        <end position="710"/>
    </location>
</feature>
<dbReference type="Proteomes" id="UP001189429">
    <property type="component" value="Unassembled WGS sequence"/>
</dbReference>